<sequence>MRVKELGIILTLICLFSSTNSQEEDPCKQEYKCPHSTGNFADPCTCRRFYKCDGFVAYKNICPTGLHWDDLRKYCNFKTEAVCGPLPEGEPKIKEDVEAADKCDPEKCALPYCYCSKDGTKAPTENPPQIILLMLEGAVNQNNYFHYVKLLNHTQRDTNCKIKATFFLRHEYSNYRQIQQLYADGNELALSSMTSTTSLQNENATTWRTELNVLKETLKRFSSVPSEDILGVRAPGLKPGHNTQYEVMVEDEYVWDSSVTTYPLDKPVWPYTLDYSIPHKCKISSCPKKAFPGLWEIPLNLHFVKEEGGGECPSLDQCIFTHQSSDDIFNWLKQDFERFYNQNRAPYTFPFHTNWFTHPTQVEGLLKFITWSLTQKDVYYMTVTELLIWMTEPDNSQLPITLARSCEDNDRPQPCSKGHTCELPHTEPGGIETLRYMATCYECPHRYPWV</sequence>
<evidence type="ECO:0000259" key="2">
    <source>
        <dbReference type="PROSITE" id="PS50940"/>
    </source>
</evidence>
<dbReference type="InterPro" id="IPR036508">
    <property type="entry name" value="Chitin-bd_dom_sf"/>
</dbReference>
<dbReference type="InterPro" id="IPR002557">
    <property type="entry name" value="Chitin-bd_dom"/>
</dbReference>
<dbReference type="PANTHER" id="PTHR45985">
    <property type="match status" value="1"/>
</dbReference>
<dbReference type="EMBL" id="HACA01017280">
    <property type="protein sequence ID" value="CDW34641.1"/>
    <property type="molecule type" value="Transcribed_RNA"/>
</dbReference>
<protein>
    <recommendedName>
        <fullName evidence="2">Chitin-binding type-2 domain-containing protein</fullName>
    </recommendedName>
</protein>
<dbReference type="GeneID" id="121128893"/>
<evidence type="ECO:0000256" key="1">
    <source>
        <dbReference type="SAM" id="SignalP"/>
    </source>
</evidence>
<organism evidence="3">
    <name type="scientific">Lepeophtheirus salmonis</name>
    <name type="common">Salmon louse</name>
    <name type="synonym">Caligus salmonis</name>
    <dbReference type="NCBI Taxonomy" id="72036"/>
    <lineage>
        <taxon>Eukaryota</taxon>
        <taxon>Metazoa</taxon>
        <taxon>Ecdysozoa</taxon>
        <taxon>Arthropoda</taxon>
        <taxon>Crustacea</taxon>
        <taxon>Multicrustacea</taxon>
        <taxon>Hexanauplia</taxon>
        <taxon>Copepoda</taxon>
        <taxon>Siphonostomatoida</taxon>
        <taxon>Caligidae</taxon>
        <taxon>Lepeophtheirus</taxon>
    </lineage>
</organism>
<dbReference type="GO" id="GO:0005576">
    <property type="term" value="C:extracellular region"/>
    <property type="evidence" value="ECO:0007669"/>
    <property type="project" value="InterPro"/>
</dbReference>
<dbReference type="Pfam" id="PF01607">
    <property type="entry name" value="CBM_14"/>
    <property type="match status" value="1"/>
</dbReference>
<dbReference type="AlphaFoldDB" id="A0A0K2UAB0"/>
<name>A0A0K2UAB0_LEPSM</name>
<reference evidence="3" key="1">
    <citation type="submission" date="2014-05" db="EMBL/GenBank/DDBJ databases">
        <authorList>
            <person name="Chronopoulou M."/>
        </authorList>
    </citation>
    <scope>NUCLEOTIDE SEQUENCE</scope>
    <source>
        <tissue evidence="3">Whole organism</tissue>
    </source>
</reference>
<accession>A0A0K2UAB0</accession>
<dbReference type="RefSeq" id="XP_040580421.1">
    <property type="nucleotide sequence ID" value="XM_040724487.2"/>
</dbReference>
<keyword evidence="1" id="KW-0732">Signal</keyword>
<dbReference type="SMART" id="SM00494">
    <property type="entry name" value="ChtBD2"/>
    <property type="match status" value="1"/>
</dbReference>
<feature type="domain" description="Chitin-binding type-2" evidence="2">
    <location>
        <begin position="30"/>
        <end position="85"/>
    </location>
</feature>
<dbReference type="Gene3D" id="3.20.20.370">
    <property type="entry name" value="Glycoside hydrolase/deacetylase"/>
    <property type="match status" value="1"/>
</dbReference>
<feature type="signal peptide" evidence="1">
    <location>
        <begin position="1"/>
        <end position="21"/>
    </location>
</feature>
<dbReference type="PANTHER" id="PTHR45985:SF3">
    <property type="entry name" value="CHITIN DEACETYLASE-LIKE 4"/>
    <property type="match status" value="1"/>
</dbReference>
<dbReference type="GO" id="GO:0005975">
    <property type="term" value="P:carbohydrate metabolic process"/>
    <property type="evidence" value="ECO:0007669"/>
    <property type="project" value="InterPro"/>
</dbReference>
<evidence type="ECO:0000313" key="3">
    <source>
        <dbReference type="EMBL" id="CDW34641.1"/>
    </source>
</evidence>
<dbReference type="GO" id="GO:0008061">
    <property type="term" value="F:chitin binding"/>
    <property type="evidence" value="ECO:0007669"/>
    <property type="project" value="InterPro"/>
</dbReference>
<dbReference type="SUPFAM" id="SSF88713">
    <property type="entry name" value="Glycoside hydrolase/deacetylase"/>
    <property type="match status" value="1"/>
</dbReference>
<dbReference type="OrthoDB" id="504708at2759"/>
<dbReference type="Gene3D" id="2.170.140.10">
    <property type="entry name" value="Chitin binding domain"/>
    <property type="match status" value="1"/>
</dbReference>
<dbReference type="PROSITE" id="PS50940">
    <property type="entry name" value="CHIT_BIND_II"/>
    <property type="match status" value="1"/>
</dbReference>
<dbReference type="InterPro" id="IPR011330">
    <property type="entry name" value="Glyco_hydro/deAcase_b/a-brl"/>
</dbReference>
<dbReference type="KEGG" id="lsm:121128893"/>
<feature type="chain" id="PRO_5005488500" description="Chitin-binding type-2 domain-containing protein" evidence="1">
    <location>
        <begin position="22"/>
        <end position="450"/>
    </location>
</feature>
<proteinExistence type="predicted"/>
<dbReference type="SUPFAM" id="SSF57625">
    <property type="entry name" value="Invertebrate chitin-binding proteins"/>
    <property type="match status" value="1"/>
</dbReference>
<dbReference type="InterPro" id="IPR052740">
    <property type="entry name" value="CE4"/>
</dbReference>